<sequence>MTNGDLKSLLVLTLRDPAQVARLLIGLGLPMSARWMALLLAVSVSGLLAWLAGQIAPVPEELRTPFTDAISQPFAMAGMQFAAITVAAALMAAVGRVFGGQGRFEDALLLTVWIEVVLLVVQALQILMMLVLPALTSMLGIAAIVLFFWLTVQFTKELHGFTSSFKVFVGLIATAFALGFVLSILAASFGLLPEMPQ</sequence>
<dbReference type="RefSeq" id="WP_119897677.1">
    <property type="nucleotide sequence ID" value="NZ_QNRC01000002.1"/>
</dbReference>
<evidence type="ECO:0000256" key="3">
    <source>
        <dbReference type="ARBA" id="ARBA00022989"/>
    </source>
</evidence>
<evidence type="ECO:0000256" key="5">
    <source>
        <dbReference type="SAM" id="Phobius"/>
    </source>
</evidence>
<evidence type="ECO:0000256" key="2">
    <source>
        <dbReference type="ARBA" id="ARBA00022692"/>
    </source>
</evidence>
<dbReference type="Pfam" id="PF04893">
    <property type="entry name" value="Yip1"/>
    <property type="match status" value="1"/>
</dbReference>
<dbReference type="AlphaFoldDB" id="A0A419A7Z5"/>
<evidence type="ECO:0000313" key="7">
    <source>
        <dbReference type="EMBL" id="RJL18058.1"/>
    </source>
</evidence>
<keyword evidence="2 5" id="KW-0812">Transmembrane</keyword>
<comment type="subcellular location">
    <subcellularLocation>
        <location evidence="1">Membrane</location>
        <topology evidence="1">Multi-pass membrane protein</topology>
    </subcellularLocation>
</comment>
<comment type="caution">
    <text evidence="7">The sequence shown here is derived from an EMBL/GenBank/DDBJ whole genome shotgun (WGS) entry which is preliminary data.</text>
</comment>
<keyword evidence="4 5" id="KW-0472">Membrane</keyword>
<evidence type="ECO:0000256" key="1">
    <source>
        <dbReference type="ARBA" id="ARBA00004141"/>
    </source>
</evidence>
<feature type="transmembrane region" description="Helical" evidence="5">
    <location>
        <begin position="107"/>
        <end position="128"/>
    </location>
</feature>
<dbReference type="InterPro" id="IPR006977">
    <property type="entry name" value="Yip1_dom"/>
</dbReference>
<feature type="domain" description="Yip1" evidence="6">
    <location>
        <begin position="13"/>
        <end position="183"/>
    </location>
</feature>
<name>A0A419A7Z5_9RHOB</name>
<reference evidence="8" key="1">
    <citation type="submission" date="2018-09" db="EMBL/GenBank/DDBJ databases">
        <title>Paracoccus onubensis nov. sp. a moderate halophilic bacterium isolated from Gruta de las Maravillas (Aracena, Spain).</title>
        <authorList>
            <person name="Jurado V."/>
            <person name="Gutierrez-Patricio S."/>
            <person name="Gonzalez-Pimentel J.L."/>
            <person name="Miller A.Z."/>
            <person name="Laiz L."/>
            <person name="Saiz-Jimenez C."/>
        </authorList>
    </citation>
    <scope>NUCLEOTIDE SEQUENCE [LARGE SCALE GENOMIC DNA]</scope>
    <source>
        <strain evidence="8">DSM 26381</strain>
    </source>
</reference>
<feature type="transmembrane region" description="Helical" evidence="5">
    <location>
        <begin position="134"/>
        <end position="155"/>
    </location>
</feature>
<organism evidence="7 8">
    <name type="scientific">Paracoccus siganidrum</name>
    <dbReference type="NCBI Taxonomy" id="1276757"/>
    <lineage>
        <taxon>Bacteria</taxon>
        <taxon>Pseudomonadati</taxon>
        <taxon>Pseudomonadota</taxon>
        <taxon>Alphaproteobacteria</taxon>
        <taxon>Rhodobacterales</taxon>
        <taxon>Paracoccaceae</taxon>
        <taxon>Paracoccus</taxon>
    </lineage>
</organism>
<evidence type="ECO:0000259" key="6">
    <source>
        <dbReference type="Pfam" id="PF04893"/>
    </source>
</evidence>
<feature type="transmembrane region" description="Helical" evidence="5">
    <location>
        <begin position="73"/>
        <end position="95"/>
    </location>
</feature>
<dbReference type="GO" id="GO:0016020">
    <property type="term" value="C:membrane"/>
    <property type="evidence" value="ECO:0007669"/>
    <property type="project" value="UniProtKB-SubCell"/>
</dbReference>
<feature type="transmembrane region" description="Helical" evidence="5">
    <location>
        <begin position="167"/>
        <end position="192"/>
    </location>
</feature>
<proteinExistence type="predicted"/>
<feature type="transmembrane region" description="Helical" evidence="5">
    <location>
        <begin position="35"/>
        <end position="53"/>
    </location>
</feature>
<accession>A0A419A7Z5</accession>
<evidence type="ECO:0000313" key="8">
    <source>
        <dbReference type="Proteomes" id="UP000283587"/>
    </source>
</evidence>
<protein>
    <submittedName>
        <fullName evidence="7">YIP1 family protein</fullName>
    </submittedName>
</protein>
<dbReference type="EMBL" id="QZEW01000028">
    <property type="protein sequence ID" value="RJL18058.1"/>
    <property type="molecule type" value="Genomic_DNA"/>
</dbReference>
<gene>
    <name evidence="7" type="ORF">D3P05_08130</name>
</gene>
<evidence type="ECO:0000256" key="4">
    <source>
        <dbReference type="ARBA" id="ARBA00023136"/>
    </source>
</evidence>
<keyword evidence="3 5" id="KW-1133">Transmembrane helix</keyword>
<dbReference type="OrthoDB" id="7688451at2"/>
<dbReference type="Proteomes" id="UP000283587">
    <property type="component" value="Unassembled WGS sequence"/>
</dbReference>
<keyword evidence="8" id="KW-1185">Reference proteome</keyword>